<proteinExistence type="predicted"/>
<name>A0A9W5U157_9BACI</name>
<reference evidence="1" key="1">
    <citation type="journal article" date="2014" name="Int. J. Syst. Evol. Microbiol.">
        <title>Complete genome sequence of Corynebacterium casei LMG S-19264T (=DSM 44701T), isolated from a smear-ripened cheese.</title>
        <authorList>
            <consortium name="US DOE Joint Genome Institute (JGI-PGF)"/>
            <person name="Walter F."/>
            <person name="Albersmeier A."/>
            <person name="Kalinowski J."/>
            <person name="Ruckert C."/>
        </authorList>
    </citation>
    <scope>NUCLEOTIDE SEQUENCE</scope>
    <source>
        <strain evidence="1">CGMCC 1.15454</strain>
    </source>
</reference>
<dbReference type="AlphaFoldDB" id="A0A9W5U157"/>
<gene>
    <name evidence="1" type="ORF">GCM10011409_39960</name>
</gene>
<evidence type="ECO:0000313" key="2">
    <source>
        <dbReference type="Proteomes" id="UP000621492"/>
    </source>
</evidence>
<organism evidence="1 2">
    <name type="scientific">Lentibacillus populi</name>
    <dbReference type="NCBI Taxonomy" id="1827502"/>
    <lineage>
        <taxon>Bacteria</taxon>
        <taxon>Bacillati</taxon>
        <taxon>Bacillota</taxon>
        <taxon>Bacilli</taxon>
        <taxon>Bacillales</taxon>
        <taxon>Bacillaceae</taxon>
        <taxon>Lentibacillus</taxon>
    </lineage>
</organism>
<evidence type="ECO:0000313" key="1">
    <source>
        <dbReference type="EMBL" id="GGB58502.1"/>
    </source>
</evidence>
<reference evidence="1" key="2">
    <citation type="submission" date="2020-09" db="EMBL/GenBank/DDBJ databases">
        <authorList>
            <person name="Sun Q."/>
            <person name="Zhou Y."/>
        </authorList>
    </citation>
    <scope>NUCLEOTIDE SEQUENCE</scope>
    <source>
        <strain evidence="1">CGMCC 1.15454</strain>
    </source>
</reference>
<comment type="caution">
    <text evidence="1">The sequence shown here is derived from an EMBL/GenBank/DDBJ whole genome shotgun (WGS) entry which is preliminary data.</text>
</comment>
<protein>
    <submittedName>
        <fullName evidence="1">Uncharacterized protein</fullName>
    </submittedName>
</protein>
<accession>A0A9W5U157</accession>
<sequence length="49" mass="5548">MYATQADASGKRNWIEEFQARADRAFGYGNLIGHHTNLSLAGILQRLER</sequence>
<dbReference type="EMBL" id="BMJD01000050">
    <property type="protein sequence ID" value="GGB58502.1"/>
    <property type="molecule type" value="Genomic_DNA"/>
</dbReference>
<dbReference type="Proteomes" id="UP000621492">
    <property type="component" value="Unassembled WGS sequence"/>
</dbReference>
<keyword evidence="2" id="KW-1185">Reference proteome</keyword>